<name>A0ABN6XZ99_9MICO</name>
<reference evidence="2" key="1">
    <citation type="journal article" date="2019" name="Int. J. Syst. Evol. Microbiol.">
        <title>The Global Catalogue of Microorganisms (GCM) 10K type strain sequencing project: providing services to taxonomists for standard genome sequencing and annotation.</title>
        <authorList>
            <consortium name="The Broad Institute Genomics Platform"/>
            <consortium name="The Broad Institute Genome Sequencing Center for Infectious Disease"/>
            <person name="Wu L."/>
            <person name="Ma J."/>
        </authorList>
    </citation>
    <scope>NUCLEOTIDE SEQUENCE [LARGE SCALE GENOMIC DNA]</scope>
    <source>
        <strain evidence="2">NBRC 108728</strain>
    </source>
</reference>
<dbReference type="Gene3D" id="3.40.50.1820">
    <property type="entry name" value="alpha/beta hydrolase"/>
    <property type="match status" value="1"/>
</dbReference>
<proteinExistence type="predicted"/>
<keyword evidence="2" id="KW-1185">Reference proteome</keyword>
<organism evidence="1 2">
    <name type="scientific">Frondihabitans sucicola</name>
    <dbReference type="NCBI Taxonomy" id="1268041"/>
    <lineage>
        <taxon>Bacteria</taxon>
        <taxon>Bacillati</taxon>
        <taxon>Actinomycetota</taxon>
        <taxon>Actinomycetes</taxon>
        <taxon>Micrococcales</taxon>
        <taxon>Microbacteriaceae</taxon>
        <taxon>Frondihabitans</taxon>
    </lineage>
</organism>
<protein>
    <recommendedName>
        <fullName evidence="3">Alpha/beta hydrolase</fullName>
    </recommendedName>
</protein>
<dbReference type="Proteomes" id="UP001321486">
    <property type="component" value="Chromosome"/>
</dbReference>
<dbReference type="InterPro" id="IPR029058">
    <property type="entry name" value="AB_hydrolase_fold"/>
</dbReference>
<evidence type="ECO:0000313" key="1">
    <source>
        <dbReference type="EMBL" id="BDZ50076.1"/>
    </source>
</evidence>
<dbReference type="EMBL" id="AP027732">
    <property type="protein sequence ID" value="BDZ50076.1"/>
    <property type="molecule type" value="Genomic_DNA"/>
</dbReference>
<accession>A0ABN6XZ99</accession>
<evidence type="ECO:0008006" key="3">
    <source>
        <dbReference type="Google" id="ProtNLM"/>
    </source>
</evidence>
<evidence type="ECO:0000313" key="2">
    <source>
        <dbReference type="Proteomes" id="UP001321486"/>
    </source>
</evidence>
<gene>
    <name evidence="1" type="ORF">GCM10025867_23170</name>
</gene>
<dbReference type="RefSeq" id="WP_286343192.1">
    <property type="nucleotide sequence ID" value="NZ_AP027732.1"/>
</dbReference>
<dbReference type="SUPFAM" id="SSF53474">
    <property type="entry name" value="alpha/beta-Hydrolases"/>
    <property type="match status" value="1"/>
</dbReference>
<sequence length="121" mass="13111">MILGHSKGGIIGKTMMLDTDTGGRIDRMVTVNSPFSGSRWARFAPNPSIRVFRTTDRHLLRLADRLDVNSRITSLGARADLHVPEGSHLPGARNVTLPVDGHFRPLGHPASRAAILAALLD</sequence>